<gene>
    <name evidence="3" type="ORF">M9Y10_043715</name>
</gene>
<dbReference type="EMBL" id="JAPFFF010000008">
    <property type="protein sequence ID" value="KAK8884599.1"/>
    <property type="molecule type" value="Genomic_DNA"/>
</dbReference>
<dbReference type="Gene3D" id="1.10.510.10">
    <property type="entry name" value="Transferase(Phosphotransferase) domain 1"/>
    <property type="match status" value="1"/>
</dbReference>
<dbReference type="PROSITE" id="PS50011">
    <property type="entry name" value="PROTEIN_KINASE_DOM"/>
    <property type="match status" value="1"/>
</dbReference>
<evidence type="ECO:0000259" key="2">
    <source>
        <dbReference type="PROSITE" id="PS50011"/>
    </source>
</evidence>
<feature type="compositionally biased region" description="Basic and acidic residues" evidence="1">
    <location>
        <begin position="349"/>
        <end position="409"/>
    </location>
</feature>
<feature type="region of interest" description="Disordered" evidence="1">
    <location>
        <begin position="275"/>
        <end position="436"/>
    </location>
</feature>
<dbReference type="InterPro" id="IPR011009">
    <property type="entry name" value="Kinase-like_dom_sf"/>
</dbReference>
<accession>A0ABR2K0H1</accession>
<dbReference type="Gene3D" id="1.25.40.10">
    <property type="entry name" value="Tetratricopeptide repeat domain"/>
    <property type="match status" value="1"/>
</dbReference>
<dbReference type="InterPro" id="IPR011990">
    <property type="entry name" value="TPR-like_helical_dom_sf"/>
</dbReference>
<organism evidence="3 4">
    <name type="scientific">Tritrichomonas musculus</name>
    <dbReference type="NCBI Taxonomy" id="1915356"/>
    <lineage>
        <taxon>Eukaryota</taxon>
        <taxon>Metamonada</taxon>
        <taxon>Parabasalia</taxon>
        <taxon>Tritrichomonadida</taxon>
        <taxon>Tritrichomonadidae</taxon>
        <taxon>Tritrichomonas</taxon>
    </lineage>
</organism>
<dbReference type="PANTHER" id="PTHR23257:SF963">
    <property type="entry name" value="AT08303P"/>
    <property type="match status" value="1"/>
</dbReference>
<evidence type="ECO:0000313" key="4">
    <source>
        <dbReference type="Proteomes" id="UP001470230"/>
    </source>
</evidence>
<feature type="compositionally biased region" description="Basic and acidic residues" evidence="1">
    <location>
        <begin position="294"/>
        <end position="314"/>
    </location>
</feature>
<dbReference type="SUPFAM" id="SSF81901">
    <property type="entry name" value="HCP-like"/>
    <property type="match status" value="1"/>
</dbReference>
<dbReference type="Pfam" id="PF00069">
    <property type="entry name" value="Pkinase"/>
    <property type="match status" value="1"/>
</dbReference>
<proteinExistence type="predicted"/>
<comment type="caution">
    <text evidence="3">The sequence shown here is derived from an EMBL/GenBank/DDBJ whole genome shotgun (WGS) entry which is preliminary data.</text>
</comment>
<dbReference type="InterPro" id="IPR008271">
    <property type="entry name" value="Ser/Thr_kinase_AS"/>
</dbReference>
<reference evidence="3 4" key="1">
    <citation type="submission" date="2024-04" db="EMBL/GenBank/DDBJ databases">
        <title>Tritrichomonas musculus Genome.</title>
        <authorList>
            <person name="Alves-Ferreira E."/>
            <person name="Grigg M."/>
            <person name="Lorenzi H."/>
            <person name="Galac M."/>
        </authorList>
    </citation>
    <scope>NUCLEOTIDE SEQUENCE [LARGE SCALE GENOMIC DNA]</scope>
    <source>
        <strain evidence="3 4">EAF2021</strain>
    </source>
</reference>
<dbReference type="SMART" id="SM00220">
    <property type="entry name" value="S_TKc"/>
    <property type="match status" value="1"/>
</dbReference>
<dbReference type="SUPFAM" id="SSF56112">
    <property type="entry name" value="Protein kinase-like (PK-like)"/>
    <property type="match status" value="1"/>
</dbReference>
<evidence type="ECO:0000256" key="1">
    <source>
        <dbReference type="SAM" id="MobiDB-lite"/>
    </source>
</evidence>
<name>A0ABR2K0H1_9EUKA</name>
<protein>
    <recommendedName>
        <fullName evidence="2">Protein kinase domain-containing protein</fullName>
    </recommendedName>
</protein>
<keyword evidence="4" id="KW-1185">Reference proteome</keyword>
<feature type="domain" description="Protein kinase" evidence="2">
    <location>
        <begin position="1"/>
        <end position="267"/>
    </location>
</feature>
<dbReference type="InterPro" id="IPR000719">
    <property type="entry name" value="Prot_kinase_dom"/>
</dbReference>
<dbReference type="Proteomes" id="UP001470230">
    <property type="component" value="Unassembled WGS sequence"/>
</dbReference>
<sequence length="689" mass="79753">MVDEETKDSQETLLLFREVNLMSLLNHPAIIKFIGYSQNVFDGDPCPIILTEFASNGSLRSLIEMEQSGLSPPEWNETKKLIIIYGIAAGMSYLHSNKVLHRDLKPENILIDDFLHPKISDFGLSKILDFLSVSMIVQSQKGTKGTPIYMSPEAFEEEYSNASDVYAFAIIVYEILIENCWAQSPDDRLSFDEIVNCLKTNEDFITDLIDKNEFLDYVDFIDDAKSSFEKSKQMFHFDDFIKAHGRNKVLQKVTLTSSMEETNDKYLKRSVKNAAKLKEEESDEDQNKHRKGKKESDEDQNKPIKDKKESNESKNKHKKDKKESNEDQKKLKKVKKESNESKNKHRKDKKESDEDQNKPKKDKKESNESKNKRIKVKEESIESSDKPDKIREESNESINKLDKVKKEGTNDYNSMNEDIPNNSENEESISEAEDTNSKQVKSIIFDKTQIPFYSPDFDDLNEENQNLVNRTTNDKENQFIVGKNLIEGLHDFSQNISVGMKYLMKSVSNRCINAICYYIRILIKGKLVLQDLEKADEYLQNIKKDIGGLYYYFLGKILYKKSQYKNAKKSFDKGASKKNLECMYESGKMLFLGEGVSRNIKKTLALIETSKKKNFEKSEHFLTTFQKLAKLEGFNNLPSYTQFLFISNVIKNLKRNNNSQSEDLILNKIDIGYSKTEMLFFNESLKTEM</sequence>
<feature type="compositionally biased region" description="Acidic residues" evidence="1">
    <location>
        <begin position="424"/>
        <end position="434"/>
    </location>
</feature>
<dbReference type="PANTHER" id="PTHR23257">
    <property type="entry name" value="SERINE-THREONINE PROTEIN KINASE"/>
    <property type="match status" value="1"/>
</dbReference>
<dbReference type="PROSITE" id="PS00108">
    <property type="entry name" value="PROTEIN_KINASE_ST"/>
    <property type="match status" value="1"/>
</dbReference>
<dbReference type="InterPro" id="IPR050167">
    <property type="entry name" value="Ser_Thr_protein_kinase"/>
</dbReference>
<evidence type="ECO:0000313" key="3">
    <source>
        <dbReference type="EMBL" id="KAK8884599.1"/>
    </source>
</evidence>